<dbReference type="Pfam" id="PF25099">
    <property type="entry name" value="GOLD_PATL1_C"/>
    <property type="match status" value="1"/>
</dbReference>
<dbReference type="InterPro" id="IPR056794">
    <property type="entry name" value="PATL1-6_C_GOLD"/>
</dbReference>
<dbReference type="PANTHER" id="PTHR45932:SF4">
    <property type="entry name" value="PATELLIN-6"/>
    <property type="match status" value="1"/>
</dbReference>
<accession>A0AAD1ZXM2</accession>
<evidence type="ECO:0000259" key="3">
    <source>
        <dbReference type="Pfam" id="PF25099"/>
    </source>
</evidence>
<sequence length="200" mass="22301">MFSPFLTRRTKSKFVISKEGNVAETLYKFIWPEDVPVQYGGLSRPSNVLNGSPKSAFEFTVKGGEKVNIQIEDIEAGATISWDIVVGGWELEYSAEFVPIAEAATPLLWRNREGLQPMKRQFTARLRPEKQEKWRPPGVGRGRGRGREDSSKAKGIVQGLDDGAARNTGGGQGKESHENKKNIWLTKNSSLPSREQNRSL</sequence>
<feature type="compositionally biased region" description="Polar residues" evidence="1">
    <location>
        <begin position="185"/>
        <end position="194"/>
    </location>
</feature>
<organism evidence="4 5">
    <name type="scientific">Fraxinus pennsylvanica</name>
    <dbReference type="NCBI Taxonomy" id="56036"/>
    <lineage>
        <taxon>Eukaryota</taxon>
        <taxon>Viridiplantae</taxon>
        <taxon>Streptophyta</taxon>
        <taxon>Embryophyta</taxon>
        <taxon>Tracheophyta</taxon>
        <taxon>Spermatophyta</taxon>
        <taxon>Magnoliopsida</taxon>
        <taxon>eudicotyledons</taxon>
        <taxon>Gunneridae</taxon>
        <taxon>Pentapetalae</taxon>
        <taxon>asterids</taxon>
        <taxon>lamiids</taxon>
        <taxon>Lamiales</taxon>
        <taxon>Oleaceae</taxon>
        <taxon>Oleeae</taxon>
        <taxon>Fraxinus</taxon>
    </lineage>
</organism>
<protein>
    <submittedName>
        <fullName evidence="4">Uncharacterized protein</fullName>
    </submittedName>
</protein>
<dbReference type="Gene3D" id="3.40.525.10">
    <property type="entry name" value="CRAL-TRIO lipid binding domain"/>
    <property type="match status" value="1"/>
</dbReference>
<feature type="domain" description="CRAL-TRIO" evidence="2">
    <location>
        <begin position="1"/>
        <end position="41"/>
    </location>
</feature>
<evidence type="ECO:0000313" key="5">
    <source>
        <dbReference type="Proteomes" id="UP000834106"/>
    </source>
</evidence>
<dbReference type="Proteomes" id="UP000834106">
    <property type="component" value="Chromosome 15"/>
</dbReference>
<dbReference type="InterPro" id="IPR001251">
    <property type="entry name" value="CRAL-TRIO_dom"/>
</dbReference>
<keyword evidence="5" id="KW-1185">Reference proteome</keyword>
<gene>
    <name evidence="4" type="ORF">FPE_LOCUS24809</name>
</gene>
<reference evidence="4" key="1">
    <citation type="submission" date="2023-05" db="EMBL/GenBank/DDBJ databases">
        <authorList>
            <person name="Huff M."/>
        </authorList>
    </citation>
    <scope>NUCLEOTIDE SEQUENCE</scope>
</reference>
<dbReference type="AlphaFoldDB" id="A0AAD1ZXM2"/>
<dbReference type="Pfam" id="PF00650">
    <property type="entry name" value="CRAL_TRIO"/>
    <property type="match status" value="1"/>
</dbReference>
<dbReference type="PANTHER" id="PTHR45932">
    <property type="entry name" value="PATELLIN-1"/>
    <property type="match status" value="1"/>
</dbReference>
<feature type="region of interest" description="Disordered" evidence="1">
    <location>
        <begin position="127"/>
        <end position="200"/>
    </location>
</feature>
<evidence type="ECO:0000259" key="2">
    <source>
        <dbReference type="Pfam" id="PF00650"/>
    </source>
</evidence>
<dbReference type="EMBL" id="OU503050">
    <property type="protein sequence ID" value="CAI9777379.1"/>
    <property type="molecule type" value="Genomic_DNA"/>
</dbReference>
<evidence type="ECO:0000313" key="4">
    <source>
        <dbReference type="EMBL" id="CAI9777379.1"/>
    </source>
</evidence>
<dbReference type="InterPro" id="IPR036865">
    <property type="entry name" value="CRAL-TRIO_dom_sf"/>
</dbReference>
<feature type="domain" description="Patellin-1-6 C-terminal GOLD" evidence="3">
    <location>
        <begin position="62"/>
        <end position="116"/>
    </location>
</feature>
<dbReference type="InterPro" id="IPR044834">
    <property type="entry name" value="PATL"/>
</dbReference>
<dbReference type="SUPFAM" id="SSF52087">
    <property type="entry name" value="CRAL/TRIO domain"/>
    <property type="match status" value="1"/>
</dbReference>
<proteinExistence type="predicted"/>
<evidence type="ECO:0000256" key="1">
    <source>
        <dbReference type="SAM" id="MobiDB-lite"/>
    </source>
</evidence>
<name>A0AAD1ZXM2_9LAMI</name>
<dbReference type="GO" id="GO:0008289">
    <property type="term" value="F:lipid binding"/>
    <property type="evidence" value="ECO:0007669"/>
    <property type="project" value="InterPro"/>
</dbReference>